<dbReference type="RefSeq" id="WP_309938302.1">
    <property type="nucleotide sequence ID" value="NZ_AP025305.1"/>
</dbReference>
<dbReference type="AlphaFoldDB" id="A0AAE4BRL3"/>
<dbReference type="Proteomes" id="UP001185092">
    <property type="component" value="Unassembled WGS sequence"/>
</dbReference>
<dbReference type="EMBL" id="JAVDQD010000002">
    <property type="protein sequence ID" value="MDR6238796.1"/>
    <property type="molecule type" value="Genomic_DNA"/>
</dbReference>
<comment type="caution">
    <text evidence="1">The sequence shown here is derived from an EMBL/GenBank/DDBJ whole genome shotgun (WGS) entry which is preliminary data.</text>
</comment>
<sequence>MRIIHWTPKENKESILERGIRVQDTWISFNFLTPFHSLNRWWLDFSNEKQEECIGVIIELDESDFPAYFYHWGGTHDQKFNDNGDLILNKKKSLDQFRQDGTLFESLADLWTGYKETILWRIGERLANLETSSADYIPLALKALKGDQTLFDKYVNDEEFMTFTFEDYELLLFTDIDSSRILSIVTEDEVIKYDELLKEIKSDLQQRV</sequence>
<reference evidence="1" key="1">
    <citation type="submission" date="2023-07" db="EMBL/GenBank/DDBJ databases">
        <title>Genomic Encyclopedia of Type Strains, Phase IV (KMG-IV): sequencing the most valuable type-strain genomes for metagenomic binning, comparative biology and taxonomic classification.</title>
        <authorList>
            <person name="Goeker M."/>
        </authorList>
    </citation>
    <scope>NUCLEOTIDE SEQUENCE</scope>
    <source>
        <strain evidence="1">DSM 26174</strain>
    </source>
</reference>
<accession>A0AAE4BRL3</accession>
<proteinExistence type="predicted"/>
<organism evidence="1 2">
    <name type="scientific">Aureibacter tunicatorum</name>
    <dbReference type="NCBI Taxonomy" id="866807"/>
    <lineage>
        <taxon>Bacteria</taxon>
        <taxon>Pseudomonadati</taxon>
        <taxon>Bacteroidota</taxon>
        <taxon>Cytophagia</taxon>
        <taxon>Cytophagales</taxon>
        <taxon>Persicobacteraceae</taxon>
        <taxon>Aureibacter</taxon>
    </lineage>
</organism>
<name>A0AAE4BRL3_9BACT</name>
<gene>
    <name evidence="1" type="ORF">HNQ88_001833</name>
</gene>
<evidence type="ECO:0000313" key="1">
    <source>
        <dbReference type="EMBL" id="MDR6238796.1"/>
    </source>
</evidence>
<keyword evidence="2" id="KW-1185">Reference proteome</keyword>
<evidence type="ECO:0000313" key="2">
    <source>
        <dbReference type="Proteomes" id="UP001185092"/>
    </source>
</evidence>
<protein>
    <submittedName>
        <fullName evidence="1">Uncharacterized protein</fullName>
    </submittedName>
</protein>